<reference evidence="2" key="1">
    <citation type="journal article" date="2019" name="Int. J. Syst. Evol. Microbiol.">
        <title>The Global Catalogue of Microorganisms (GCM) 10K type strain sequencing project: providing services to taxonomists for standard genome sequencing and annotation.</title>
        <authorList>
            <consortium name="The Broad Institute Genomics Platform"/>
            <consortium name="The Broad Institute Genome Sequencing Center for Infectious Disease"/>
            <person name="Wu L."/>
            <person name="Ma J."/>
        </authorList>
    </citation>
    <scope>NUCLEOTIDE SEQUENCE [LARGE SCALE GENOMIC DNA]</scope>
    <source>
        <strain evidence="2">NBRC 105830</strain>
    </source>
</reference>
<keyword evidence="2" id="KW-1185">Reference proteome</keyword>
<accession>A0ABQ6HQC4</accession>
<gene>
    <name evidence="1" type="ORF">GCM10025862_22280</name>
</gene>
<comment type="caution">
    <text evidence="1">The sequence shown here is derived from an EMBL/GenBank/DDBJ whole genome shotgun (WGS) entry which is preliminary data.</text>
</comment>
<name>A0ABQ6HQC4_9MICO</name>
<organism evidence="1 2">
    <name type="scientific">Arsenicicoccus piscis</name>
    <dbReference type="NCBI Taxonomy" id="673954"/>
    <lineage>
        <taxon>Bacteria</taxon>
        <taxon>Bacillati</taxon>
        <taxon>Actinomycetota</taxon>
        <taxon>Actinomycetes</taxon>
        <taxon>Micrococcales</taxon>
        <taxon>Intrasporangiaceae</taxon>
        <taxon>Arsenicicoccus</taxon>
    </lineage>
</organism>
<sequence>MTDPTSLPNFMPPAAEQHPLRDAVVAALQEDGLLAEVDADGDVAYKVQGHQLFARCLEGEIPMMRVFGQWAIEEDLDVDELKALQASNVINAQTLFVKTSVAQNMLSSAVDNLVVPGADLKTLLPMSTNFVIQAVGAWHQIVTGQVPEDGSAPEGSQPQA</sequence>
<dbReference type="RefSeq" id="WP_241444897.1">
    <property type="nucleotide sequence ID" value="NZ_BSUJ01000001.1"/>
</dbReference>
<proteinExistence type="predicted"/>
<evidence type="ECO:0000313" key="1">
    <source>
        <dbReference type="EMBL" id="GMA20207.1"/>
    </source>
</evidence>
<evidence type="ECO:0008006" key="3">
    <source>
        <dbReference type="Google" id="ProtNLM"/>
    </source>
</evidence>
<dbReference type="Proteomes" id="UP001157109">
    <property type="component" value="Unassembled WGS sequence"/>
</dbReference>
<evidence type="ECO:0000313" key="2">
    <source>
        <dbReference type="Proteomes" id="UP001157109"/>
    </source>
</evidence>
<protein>
    <recommendedName>
        <fullName evidence="3">YbjN domain-containing protein</fullName>
    </recommendedName>
</protein>
<dbReference type="EMBL" id="BSUJ01000001">
    <property type="protein sequence ID" value="GMA20207.1"/>
    <property type="molecule type" value="Genomic_DNA"/>
</dbReference>